<dbReference type="Proteomes" id="UP000242381">
    <property type="component" value="Unassembled WGS sequence"/>
</dbReference>
<dbReference type="GO" id="GO:0007008">
    <property type="term" value="P:outer mitochondrial membrane organization"/>
    <property type="evidence" value="ECO:0007669"/>
    <property type="project" value="InterPro"/>
</dbReference>
<dbReference type="EMBL" id="KV921283">
    <property type="protein sequence ID" value="ORE21149.1"/>
    <property type="molecule type" value="Genomic_DNA"/>
</dbReference>
<evidence type="ECO:0000313" key="3">
    <source>
        <dbReference type="Proteomes" id="UP000242381"/>
    </source>
</evidence>
<dbReference type="GO" id="GO:0005739">
    <property type="term" value="C:mitochondrion"/>
    <property type="evidence" value="ECO:0007669"/>
    <property type="project" value="GOC"/>
</dbReference>
<dbReference type="InterPro" id="IPR035195">
    <property type="entry name" value="Emr1"/>
</dbReference>
<reference evidence="2 3" key="1">
    <citation type="journal article" date="2016" name="Proc. Natl. Acad. Sci. U.S.A.">
        <title>Lipid metabolic changes in an early divergent fungus govern the establishment of a mutualistic symbiosis with endobacteria.</title>
        <authorList>
            <person name="Lastovetsky O.A."/>
            <person name="Gaspar M.L."/>
            <person name="Mondo S.J."/>
            <person name="LaButti K.M."/>
            <person name="Sandor L."/>
            <person name="Grigoriev I.V."/>
            <person name="Henry S.A."/>
            <person name="Pawlowska T.E."/>
        </authorList>
    </citation>
    <scope>NUCLEOTIDE SEQUENCE [LARGE SCALE GENOMIC DNA]</scope>
    <source>
        <strain evidence="2 3">ATCC 11559</strain>
    </source>
</reference>
<feature type="transmembrane region" description="Helical" evidence="1">
    <location>
        <begin position="30"/>
        <end position="48"/>
    </location>
</feature>
<dbReference type="Pfam" id="PF17237">
    <property type="entry name" value="Emr1"/>
    <property type="match status" value="1"/>
</dbReference>
<gene>
    <name evidence="2" type="ORF">BCV71DRAFT_62796</name>
</gene>
<keyword evidence="1" id="KW-0812">Transmembrane</keyword>
<dbReference type="AlphaFoldDB" id="A0A1X0SAC7"/>
<protein>
    <submittedName>
        <fullName evidence="2">Uncharacterized protein</fullName>
    </submittedName>
</protein>
<proteinExistence type="predicted"/>
<keyword evidence="1" id="KW-1133">Transmembrane helix</keyword>
<name>A0A1X0SAC7_RHIZD</name>
<evidence type="ECO:0000313" key="2">
    <source>
        <dbReference type="EMBL" id="ORE21149.1"/>
    </source>
</evidence>
<sequence>MALPNLWKIYASFRTPEEERQFSRSAFFKFSGYILSCIAMTVFASKYYNKSTKALL</sequence>
<dbReference type="OMA" id="IYASFRT"/>
<evidence type="ECO:0000256" key="1">
    <source>
        <dbReference type="SAM" id="Phobius"/>
    </source>
</evidence>
<organism evidence="2 3">
    <name type="scientific">Rhizopus microsporus</name>
    <dbReference type="NCBI Taxonomy" id="58291"/>
    <lineage>
        <taxon>Eukaryota</taxon>
        <taxon>Fungi</taxon>
        <taxon>Fungi incertae sedis</taxon>
        <taxon>Mucoromycota</taxon>
        <taxon>Mucoromycotina</taxon>
        <taxon>Mucoromycetes</taxon>
        <taxon>Mucorales</taxon>
        <taxon>Mucorineae</taxon>
        <taxon>Rhizopodaceae</taxon>
        <taxon>Rhizopus</taxon>
    </lineage>
</organism>
<keyword evidence="1" id="KW-0472">Membrane</keyword>
<accession>A0A1X0SAC7</accession>